<protein>
    <recommendedName>
        <fullName evidence="1">mRNA (guanine-N(7))-methyltransferase</fullName>
        <ecNumber evidence="1">2.1.1.56</ecNumber>
    </recommendedName>
</protein>
<keyword evidence="6" id="KW-0507">mRNA processing</keyword>
<evidence type="ECO:0000256" key="1">
    <source>
        <dbReference type="ARBA" id="ARBA00011926"/>
    </source>
</evidence>
<keyword evidence="3" id="KW-0808">Transferase</keyword>
<keyword evidence="4" id="KW-0949">S-adenosyl-L-methionine</keyword>
<proteinExistence type="predicted"/>
<dbReference type="PANTHER" id="PTHR12189">
    <property type="entry name" value="MRNA GUANINE-7- METHYLTRANSFERASE"/>
    <property type="match status" value="1"/>
</dbReference>
<keyword evidence="5" id="KW-0694">RNA-binding</keyword>
<evidence type="ECO:0000256" key="7">
    <source>
        <dbReference type="ARBA" id="ARBA00044712"/>
    </source>
</evidence>
<dbReference type="PROSITE" id="PS51562">
    <property type="entry name" value="RNA_CAP0_MT"/>
    <property type="match status" value="1"/>
</dbReference>
<keyword evidence="6" id="KW-0506">mRNA capping</keyword>
<evidence type="ECO:0000256" key="6">
    <source>
        <dbReference type="ARBA" id="ARBA00023042"/>
    </source>
</evidence>
<evidence type="ECO:0000259" key="9">
    <source>
        <dbReference type="PROSITE" id="PS51562"/>
    </source>
</evidence>
<dbReference type="Gene3D" id="3.40.50.150">
    <property type="entry name" value="Vaccinia Virus protein VP39"/>
    <property type="match status" value="1"/>
</dbReference>
<reference evidence="10" key="1">
    <citation type="submission" date="2021-03" db="EMBL/GenBank/DDBJ databases">
        <authorList>
            <person name="Tran Van P."/>
        </authorList>
    </citation>
    <scope>NUCLEOTIDE SEQUENCE</scope>
</reference>
<gene>
    <name evidence="10" type="ORF">TPAB3V08_LOCUS5074</name>
</gene>
<evidence type="ECO:0000313" key="10">
    <source>
        <dbReference type="EMBL" id="CAG2058100.1"/>
    </source>
</evidence>
<name>A0ABN7NRN2_TIMPD</name>
<accession>A0ABN7NRN2</accession>
<feature type="domain" description="MRNA cap 0 methyltransferase" evidence="9">
    <location>
        <begin position="10"/>
        <end position="325"/>
    </location>
</feature>
<dbReference type="SUPFAM" id="SSF53335">
    <property type="entry name" value="S-adenosyl-L-methionine-dependent methyltransferases"/>
    <property type="match status" value="1"/>
</dbReference>
<dbReference type="InterPro" id="IPR029063">
    <property type="entry name" value="SAM-dependent_MTases_sf"/>
</dbReference>
<evidence type="ECO:0000313" key="11">
    <source>
        <dbReference type="Proteomes" id="UP001153148"/>
    </source>
</evidence>
<keyword evidence="11" id="KW-1185">Reference proteome</keyword>
<evidence type="ECO:0000256" key="3">
    <source>
        <dbReference type="ARBA" id="ARBA00022679"/>
    </source>
</evidence>
<dbReference type="PANTHER" id="PTHR12189:SF2">
    <property type="entry name" value="MRNA CAP GUANINE-N7 METHYLTRANSFERASE"/>
    <property type="match status" value="1"/>
</dbReference>
<comment type="caution">
    <text evidence="10">The sequence shown here is derived from an EMBL/GenBank/DDBJ whole genome shotgun (WGS) entry which is preliminary data.</text>
</comment>
<feature type="non-terminal residue" evidence="10">
    <location>
        <position position="1"/>
    </location>
</feature>
<dbReference type="CDD" id="cd02440">
    <property type="entry name" value="AdoMet_MTases"/>
    <property type="match status" value="1"/>
</dbReference>
<dbReference type="EC" id="2.1.1.56" evidence="1"/>
<evidence type="ECO:0000256" key="4">
    <source>
        <dbReference type="ARBA" id="ARBA00022691"/>
    </source>
</evidence>
<dbReference type="Pfam" id="PF03291">
    <property type="entry name" value="mRNA_G-N7_MeTrfase"/>
    <property type="match status" value="1"/>
</dbReference>
<feature type="region of interest" description="Disordered" evidence="8">
    <location>
        <begin position="381"/>
        <end position="420"/>
    </location>
</feature>
<organism evidence="10 11">
    <name type="scientific">Timema podura</name>
    <name type="common">Walking stick</name>
    <dbReference type="NCBI Taxonomy" id="61482"/>
    <lineage>
        <taxon>Eukaryota</taxon>
        <taxon>Metazoa</taxon>
        <taxon>Ecdysozoa</taxon>
        <taxon>Arthropoda</taxon>
        <taxon>Hexapoda</taxon>
        <taxon>Insecta</taxon>
        <taxon>Pterygota</taxon>
        <taxon>Neoptera</taxon>
        <taxon>Polyneoptera</taxon>
        <taxon>Phasmatodea</taxon>
        <taxon>Timematodea</taxon>
        <taxon>Timematoidea</taxon>
        <taxon>Timematidae</taxon>
        <taxon>Timema</taxon>
    </lineage>
</organism>
<feature type="compositionally biased region" description="Basic and acidic residues" evidence="8">
    <location>
        <begin position="383"/>
        <end position="395"/>
    </location>
</feature>
<evidence type="ECO:0000256" key="5">
    <source>
        <dbReference type="ARBA" id="ARBA00022884"/>
    </source>
</evidence>
<keyword evidence="2" id="KW-0489">Methyltransferase</keyword>
<dbReference type="Proteomes" id="UP001153148">
    <property type="component" value="Unassembled WGS sequence"/>
</dbReference>
<sequence>ASNIKVYGSTPAKFSSNTINHETTQSTYEYLRKAGEGHFHGQPLRVLDMGCGKGGDLLKWRRGSITHLICADLAETSVEQCQTRYNDLKGRSRHERAFAPVFSAEFITADCTKVRLREKYKDVTLQLDLVSCQFVFHYSFESLPQAECMLRNASETLRPGGFFIGTIPDAYEIVSRAKKAGGRSFGNDLYRVEFEHDPCTRRMPLFGAKYGFHLEGVVDCPEFLVHFPTLERLAEKFGLELVFKKSFKDYYLQFKEEGRSLLGKMQALETYPPFHDSPLLSKDPDDYEHVQQYMQRSTGHRKVGTLSRAEWEAASSRVTGLGLDDVHSPGRTLCLDTGFAGRMGRGRKKVGESIPATLVVVGQGDIPAIIERERELSSTWSKEGTRHGWQQEHDLWSGTGNREGGLRGLSKCGGKTQGPNNEAQKTLYLVFAFRKRKVSWNAEGKPEYPPEPVKSATPKTS</sequence>
<dbReference type="EMBL" id="CAJPIN010006622">
    <property type="protein sequence ID" value="CAG2058100.1"/>
    <property type="molecule type" value="Genomic_DNA"/>
</dbReference>
<dbReference type="InterPro" id="IPR039753">
    <property type="entry name" value="RG7MT1"/>
</dbReference>
<comment type="catalytic activity">
    <reaction evidence="7">
        <text>a 5'-end (5'-triphosphoguanosine)-ribonucleoside in mRNA + S-adenosyl-L-methionine = a 5'-end (N(7)-methyl 5'-triphosphoguanosine)-ribonucleoside in mRNA + S-adenosyl-L-homocysteine</text>
        <dbReference type="Rhea" id="RHEA:67008"/>
        <dbReference type="Rhea" id="RHEA-COMP:17166"/>
        <dbReference type="Rhea" id="RHEA-COMP:17167"/>
        <dbReference type="ChEBI" id="CHEBI:57856"/>
        <dbReference type="ChEBI" id="CHEBI:59789"/>
        <dbReference type="ChEBI" id="CHEBI:156461"/>
        <dbReference type="ChEBI" id="CHEBI:167617"/>
        <dbReference type="EC" id="2.1.1.56"/>
    </reaction>
</comment>
<evidence type="ECO:0000256" key="8">
    <source>
        <dbReference type="SAM" id="MobiDB-lite"/>
    </source>
</evidence>
<evidence type="ECO:0000256" key="2">
    <source>
        <dbReference type="ARBA" id="ARBA00022603"/>
    </source>
</evidence>
<feature type="region of interest" description="Disordered" evidence="8">
    <location>
        <begin position="441"/>
        <end position="461"/>
    </location>
</feature>
<dbReference type="InterPro" id="IPR004971">
    <property type="entry name" value="mRNA_G-N7_MeTrfase_dom"/>
</dbReference>